<dbReference type="Pfam" id="PF07627">
    <property type="entry name" value="PSCyt3"/>
    <property type="match status" value="1"/>
</dbReference>
<evidence type="ECO:0000313" key="8">
    <source>
        <dbReference type="EMBL" id="PHQ33283.1"/>
    </source>
</evidence>
<evidence type="ECO:0000259" key="5">
    <source>
        <dbReference type="Pfam" id="PF07627"/>
    </source>
</evidence>
<dbReference type="InterPro" id="IPR011478">
    <property type="entry name" value="DUF1585"/>
</dbReference>
<dbReference type="InterPro" id="IPR013039">
    <property type="entry name" value="DUF1588"/>
</dbReference>
<proteinExistence type="predicted"/>
<evidence type="ECO:0000259" key="4">
    <source>
        <dbReference type="Pfam" id="PF07626"/>
    </source>
</evidence>
<feature type="region of interest" description="Disordered" evidence="1">
    <location>
        <begin position="670"/>
        <end position="692"/>
    </location>
</feature>
<feature type="chain" id="PRO_5013914840" description="Cytochrome c domain-containing protein" evidence="2">
    <location>
        <begin position="25"/>
        <end position="842"/>
    </location>
</feature>
<organism evidence="8 9">
    <name type="scientific">Rhodopirellula bahusiensis</name>
    <dbReference type="NCBI Taxonomy" id="2014065"/>
    <lineage>
        <taxon>Bacteria</taxon>
        <taxon>Pseudomonadati</taxon>
        <taxon>Planctomycetota</taxon>
        <taxon>Planctomycetia</taxon>
        <taxon>Pirellulales</taxon>
        <taxon>Pirellulaceae</taxon>
        <taxon>Rhodopirellula</taxon>
    </lineage>
</organism>
<reference evidence="8 9" key="1">
    <citation type="submission" date="2017-06" db="EMBL/GenBank/DDBJ databases">
        <title>Description of Rhodopirellula bahusiensis sp. nov.</title>
        <authorList>
            <person name="Kizina J."/>
            <person name="Harder J."/>
        </authorList>
    </citation>
    <scope>NUCLEOTIDE SEQUENCE [LARGE SCALE GENOMIC DNA]</scope>
    <source>
        <strain evidence="8 9">SWK21</strain>
    </source>
</reference>
<dbReference type="EMBL" id="NIZW01000018">
    <property type="protein sequence ID" value="PHQ33283.1"/>
    <property type="molecule type" value="Genomic_DNA"/>
</dbReference>
<keyword evidence="9" id="KW-1185">Reference proteome</keyword>
<evidence type="ECO:0000256" key="1">
    <source>
        <dbReference type="SAM" id="MobiDB-lite"/>
    </source>
</evidence>
<evidence type="ECO:0000259" key="3">
    <source>
        <dbReference type="Pfam" id="PF07624"/>
    </source>
</evidence>
<feature type="compositionally biased region" description="Basic and acidic residues" evidence="1">
    <location>
        <begin position="682"/>
        <end position="692"/>
    </location>
</feature>
<comment type="caution">
    <text evidence="8">The sequence shown here is derived from an EMBL/GenBank/DDBJ whole genome shotgun (WGS) entry which is preliminary data.</text>
</comment>
<evidence type="ECO:0000256" key="2">
    <source>
        <dbReference type="SAM" id="SignalP"/>
    </source>
</evidence>
<feature type="domain" description="DUF1588" evidence="5">
    <location>
        <begin position="632"/>
        <end position="731"/>
    </location>
</feature>
<accession>A0A2G1W2N5</accession>
<dbReference type="InterPro" id="IPR013043">
    <property type="entry name" value="DUF1595"/>
</dbReference>
<name>A0A2G1W2N5_9BACT</name>
<feature type="domain" description="DUF1587" evidence="4">
    <location>
        <begin position="147"/>
        <end position="211"/>
    </location>
</feature>
<feature type="domain" description="DUF1595" evidence="7">
    <location>
        <begin position="404"/>
        <end position="464"/>
    </location>
</feature>
<dbReference type="InterPro" id="IPR013036">
    <property type="entry name" value="DUF1587"/>
</dbReference>
<dbReference type="Pfam" id="PF07637">
    <property type="entry name" value="PSD5"/>
    <property type="match status" value="1"/>
</dbReference>
<dbReference type="InterPro" id="IPR013042">
    <property type="entry name" value="DUF1592"/>
</dbReference>
<evidence type="ECO:0000259" key="7">
    <source>
        <dbReference type="Pfam" id="PF07637"/>
    </source>
</evidence>
<protein>
    <recommendedName>
        <fullName evidence="10">Cytochrome c domain-containing protein</fullName>
    </recommendedName>
</protein>
<dbReference type="Pfam" id="PF07624">
    <property type="entry name" value="PSD2"/>
    <property type="match status" value="1"/>
</dbReference>
<dbReference type="OrthoDB" id="175242at2"/>
<sequence length="842" mass="94586">MPTRLAFLLHAVLLASFVFLCAISDCQLCFGEDSKADNTSAIPTPVSQTSFEDHIRPLLATYCGDCHAPDDEDDPVGFLKSTTTEEIQLRREVWSSAAEQLHNRTMPPADSDQPTEAERLQLSQWIEDHLKATACAGGEFAGRPLPRRLNRDQYTHAINDLTGLNFDFVETFPADGGGGEGFNNNGETLFMPPLLMERYLEVAAKVIDQAIVLKPLIVEFESEDNTNDPASNVFHTLLCSTDETYGLSIRLPEAVRNDARVRVKVDGIVAATRDAGDQQHGQHWMTLSLPKGQHHISVQAEPTTDSNGTPSPRIEQVRLFQLPRIEYRKGQQIERDRKKMSKVVQEFATENAEVPIDQLEPKFHRGFREYGRESLAKRLAATAKLLGLSSDDDALTHRLSREEAKLALVRFARRAWRRPVEQATIGRWMSLFDHVVDRGESPRAALQLALQAVLTSPHFLYISEADQDEPGIHPITDLELATRLSFFLWYSIPDERLLQLAERNELSDSGTLRKEVDRMLADPRSKRFADVFASQWLGTAAVGNTVIPDTNFFKPAYSDELVIDLREQVGQTMAWMIRENRPVTDWIDSDTVVINHRLAKHYGMVSAAKKLEGNEEGFVAIQRTDDFEASRRTGALGLGAVHMLTSYSRRTSPVLRGAWVLETIFGTRVPAPPPDVPSLPGGEKESGKKTVRQRLEQHRDNATCAACHDLIDPIGFALENFDVIGRWRDHERGPASEEDWQKKVKREPEKVAKLPKIDSSGRLPSGETFDGVDELRAVLVARQDAFLDEYIRRMLGFALARSLEEADACTIDSIRKHLQDNNLQTRELIHAIIQSTPFQNRG</sequence>
<evidence type="ECO:0000313" key="9">
    <source>
        <dbReference type="Proteomes" id="UP000225740"/>
    </source>
</evidence>
<feature type="signal peptide" evidence="2">
    <location>
        <begin position="1"/>
        <end position="24"/>
    </location>
</feature>
<dbReference type="RefSeq" id="WP_099262743.1">
    <property type="nucleotide sequence ID" value="NZ_NIZW01000018.1"/>
</dbReference>
<dbReference type="Proteomes" id="UP000225740">
    <property type="component" value="Unassembled WGS sequence"/>
</dbReference>
<evidence type="ECO:0008006" key="10">
    <source>
        <dbReference type="Google" id="ProtNLM"/>
    </source>
</evidence>
<gene>
    <name evidence="8" type="ORF">CEE69_21375</name>
</gene>
<dbReference type="Pfam" id="PF07626">
    <property type="entry name" value="PSD3"/>
    <property type="match status" value="1"/>
</dbReference>
<dbReference type="Pfam" id="PF07631">
    <property type="entry name" value="PSD4"/>
    <property type="match status" value="1"/>
</dbReference>
<keyword evidence="2" id="KW-0732">Signal</keyword>
<evidence type="ECO:0000259" key="6">
    <source>
        <dbReference type="Pfam" id="PF07631"/>
    </source>
</evidence>
<feature type="domain" description="DUF1592" evidence="6">
    <location>
        <begin position="475"/>
        <end position="604"/>
    </location>
</feature>
<dbReference type="GeneID" id="90610533"/>
<feature type="domain" description="DUF1585" evidence="3">
    <location>
        <begin position="765"/>
        <end position="838"/>
    </location>
</feature>
<dbReference type="AlphaFoldDB" id="A0A2G1W2N5"/>